<dbReference type="OrthoDB" id="3330133at2"/>
<organism evidence="1 2">
    <name type="scientific">Zhihengliuella halotolerans</name>
    <dbReference type="NCBI Taxonomy" id="370736"/>
    <lineage>
        <taxon>Bacteria</taxon>
        <taxon>Bacillati</taxon>
        <taxon>Actinomycetota</taxon>
        <taxon>Actinomycetes</taxon>
        <taxon>Micrococcales</taxon>
        <taxon>Micrococcaceae</taxon>
        <taxon>Zhihengliuella</taxon>
    </lineage>
</organism>
<accession>A0A4Q8ACD8</accession>
<dbReference type="EMBL" id="SHLA01000001">
    <property type="protein sequence ID" value="RZU61734.1"/>
    <property type="molecule type" value="Genomic_DNA"/>
</dbReference>
<evidence type="ECO:0000313" key="2">
    <source>
        <dbReference type="Proteomes" id="UP000292685"/>
    </source>
</evidence>
<protein>
    <submittedName>
        <fullName evidence="1">Uncharacterized protein</fullName>
    </submittedName>
</protein>
<evidence type="ECO:0000313" key="1">
    <source>
        <dbReference type="EMBL" id="RZU61734.1"/>
    </source>
</evidence>
<dbReference type="RefSeq" id="WP_130450152.1">
    <property type="nucleotide sequence ID" value="NZ_SHLA01000001.1"/>
</dbReference>
<gene>
    <name evidence="1" type="ORF">EV380_1312</name>
</gene>
<keyword evidence="2" id="KW-1185">Reference proteome</keyword>
<dbReference type="Proteomes" id="UP000292685">
    <property type="component" value="Unassembled WGS sequence"/>
</dbReference>
<sequence length="368" mass="40642">MSSPLFWGGNLPETFVPDPLLTHRSERVEWRVLDLDEIQRGTLDGVGDASLDWSVHNTIRTGGELAYTGEPVDWLQTRLKPVRVLTLHDGSEQDYPLGVYLPETPATSYGVARSQSVALYDKLSILNADAVLETFSAAKGAPVVDVVRDLVASSGANPADVIIEETSEVLPSQLVWEAGTSVLRIVNDLLAAVNFFSLWCDVHGKYRASPYVRPADRPEAFEFVDNKWSILSPGMEHEEDFFKVPNRVLCIASTDGEAPALTSTVTNEDPSDPLSFPSRGRWVTHVEENVEATSQEVLDGIAERRMTELSNVTSTFQVSFAFVPVNLNSRIRVRRQTRGIDATCVIQKMSIDLKTGGLIQATVREVRD</sequence>
<dbReference type="AlphaFoldDB" id="A0A4Q8ACD8"/>
<name>A0A4Q8ACD8_9MICC</name>
<reference evidence="1 2" key="1">
    <citation type="submission" date="2019-02" db="EMBL/GenBank/DDBJ databases">
        <title>Sequencing the genomes of 1000 actinobacteria strains.</title>
        <authorList>
            <person name="Klenk H.-P."/>
        </authorList>
    </citation>
    <scope>NUCLEOTIDE SEQUENCE [LARGE SCALE GENOMIC DNA]</scope>
    <source>
        <strain evidence="1 2">DSM 17364</strain>
    </source>
</reference>
<proteinExistence type="predicted"/>
<comment type="caution">
    <text evidence="1">The sequence shown here is derived from an EMBL/GenBank/DDBJ whole genome shotgun (WGS) entry which is preliminary data.</text>
</comment>